<evidence type="ECO:0000256" key="8">
    <source>
        <dbReference type="ARBA" id="ARBA00023212"/>
    </source>
</evidence>
<dbReference type="FunFam" id="1.10.950.10:FF:000004">
    <property type="entry name" value="Villin-like 1"/>
    <property type="match status" value="1"/>
</dbReference>
<dbReference type="SUPFAM" id="SSF47050">
    <property type="entry name" value="VHP, Villin headpiece domain"/>
    <property type="match status" value="1"/>
</dbReference>
<dbReference type="CDD" id="cd11288">
    <property type="entry name" value="gelsolin_S5_like"/>
    <property type="match status" value="1"/>
</dbReference>
<dbReference type="GO" id="GO:0007015">
    <property type="term" value="P:actin filament organization"/>
    <property type="evidence" value="ECO:0007669"/>
    <property type="project" value="UniProtKB-ARBA"/>
</dbReference>
<dbReference type="Gene3D" id="3.40.20.10">
    <property type="entry name" value="Severin"/>
    <property type="match status" value="6"/>
</dbReference>
<accession>A0A835UUU3</accession>
<dbReference type="InterPro" id="IPR036886">
    <property type="entry name" value="Villin_headpiece_dom_sf"/>
</dbReference>
<dbReference type="CDD" id="cd11291">
    <property type="entry name" value="gelsolin_S6_like"/>
    <property type="match status" value="1"/>
</dbReference>
<proteinExistence type="inferred from homology"/>
<dbReference type="InterPro" id="IPR007122">
    <property type="entry name" value="Villin/Gelsolin"/>
</dbReference>
<dbReference type="CDD" id="cd11293">
    <property type="entry name" value="gelsolin_S4_like"/>
    <property type="match status" value="1"/>
</dbReference>
<dbReference type="FunFam" id="3.40.20.10:FF:000038">
    <property type="entry name" value="Villin-like 1"/>
    <property type="match status" value="1"/>
</dbReference>
<sequence>MAVSMREVDSAFQGAGQKAGLEIWRIENFQPVPVPKTLHGKFFTGDAYVILKTTAQRSGALQHDIHYWLGKDVSQDEAGTAAIKTVELDAALGGHAVQYREVQGHETNKFLSYFRPCIVPQPGGVASGFKHIEGNDLHKIRLFICKGKHIVHVNEVPFARSSLNHDDIFILDTKSKIFQFNGSNSSIQERARALEVVQYVKDAYHDGKCDIAIVEDGKLMADVDAGEFWGFFGGFAPLPRKIASEDNVNGTTTNAKLACLEKGQTVPVVADKLARDLLNTNKCYLLDCGFEVFVWMGRSTSLEERKNASVAAEELSHAPGRPTARIVRIIEGFETVMFRSKFDIWPQNIDVAVSEDGRGKVAALIKRQGFKLKAPLKDAPPTEEPKPYIDCTGNLQVWRVSGSSKDLLPSNEQFKFYSGDSYIFQYTFAGAEKEEYLVGTWFGKKSVQEERTVAISLATKMVDSLKFQPIQARIYEGREPTQFLSIFQCFIVLKGGVSFGCKKFVGEMAQEDETYTEEGIALFRVQGSGPDNMQAIQVDSVASSLNSSYCYILHNGNAVFTWLGSFTTAENQEVVERLLDIIKPNIQPKVQKEGSESELFWSLLGGKCEYPSDNITRDLESDPHLFSCTFSKGNLKVDEIHNFTQEDLMTEDLFILDCYSHVFVWVGQQVDSNTRSHALNIGEKFLKFDFLMENLSRETPIFVVMEGSEPDFFTRFFSWDSAKTAMHGNSFQRKLAIVKDGFTPTLSDKPKRRTGTSYGGRSTVPDKSQRSRSASFSPERVRVRGRSPAFNALAANFENQSARNQSTPPPIVRKIYPKSVTPDSVKLAPKSVGMAALSSSFERPRPAETMIPKMTKVTPLANTSKPESNSKDNLDLMTGRIEALSIKEDLKEGEAEDEESLPIFPYERLKTTSTNPVSEIDITKRESYMSSAEFKEKFGMTKDAFYKLPKWKQNKLKMALQLF</sequence>
<dbReference type="InterPro" id="IPR003128">
    <property type="entry name" value="Villin_headpiece"/>
</dbReference>
<dbReference type="SUPFAM" id="SSF55753">
    <property type="entry name" value="Actin depolymerizing proteins"/>
    <property type="match status" value="5"/>
</dbReference>
<dbReference type="FunFam" id="3.40.20.10:FF:000028">
    <property type="entry name" value="Villin-like 1"/>
    <property type="match status" value="1"/>
</dbReference>
<organism evidence="11 12">
    <name type="scientific">Vanilla planifolia</name>
    <name type="common">Vanilla</name>
    <dbReference type="NCBI Taxonomy" id="51239"/>
    <lineage>
        <taxon>Eukaryota</taxon>
        <taxon>Viridiplantae</taxon>
        <taxon>Streptophyta</taxon>
        <taxon>Embryophyta</taxon>
        <taxon>Tracheophyta</taxon>
        <taxon>Spermatophyta</taxon>
        <taxon>Magnoliopsida</taxon>
        <taxon>Liliopsida</taxon>
        <taxon>Asparagales</taxon>
        <taxon>Orchidaceae</taxon>
        <taxon>Vanilloideae</taxon>
        <taxon>Vanilleae</taxon>
        <taxon>Vanilla</taxon>
    </lineage>
</organism>
<dbReference type="Pfam" id="PF02209">
    <property type="entry name" value="VHP"/>
    <property type="match status" value="1"/>
</dbReference>
<name>A0A835UUU3_VANPL</name>
<protein>
    <recommendedName>
        <fullName evidence="10">HP domain-containing protein</fullName>
    </recommendedName>
</protein>
<dbReference type="CDD" id="cd11292">
    <property type="entry name" value="gelsolin_S3_like"/>
    <property type="match status" value="1"/>
</dbReference>
<evidence type="ECO:0000256" key="7">
    <source>
        <dbReference type="ARBA" id="ARBA00023203"/>
    </source>
</evidence>
<keyword evidence="8" id="KW-0206">Cytoskeleton</keyword>
<evidence type="ECO:0000256" key="5">
    <source>
        <dbReference type="ARBA" id="ARBA00022737"/>
    </source>
</evidence>
<dbReference type="SMART" id="SM00153">
    <property type="entry name" value="VHP"/>
    <property type="match status" value="1"/>
</dbReference>
<dbReference type="PRINTS" id="PR00597">
    <property type="entry name" value="GELSOLIN"/>
</dbReference>
<dbReference type="InterPro" id="IPR036180">
    <property type="entry name" value="Gelsolin-like_dom_sf"/>
</dbReference>
<comment type="subcellular location">
    <subcellularLocation>
        <location evidence="1">Cytoplasm</location>
        <location evidence="1">Cytoskeleton</location>
    </subcellularLocation>
</comment>
<evidence type="ECO:0000313" key="11">
    <source>
        <dbReference type="EMBL" id="KAG0476619.1"/>
    </source>
</evidence>
<dbReference type="Proteomes" id="UP000636800">
    <property type="component" value="Chromosome 6"/>
</dbReference>
<dbReference type="EMBL" id="JADCNL010000006">
    <property type="protein sequence ID" value="KAG0476619.1"/>
    <property type="molecule type" value="Genomic_DNA"/>
</dbReference>
<keyword evidence="7" id="KW-0009">Actin-binding</keyword>
<reference evidence="11 12" key="1">
    <citation type="journal article" date="2020" name="Nat. Food">
        <title>A phased Vanilla planifolia genome enables genetic improvement of flavour and production.</title>
        <authorList>
            <person name="Hasing T."/>
            <person name="Tang H."/>
            <person name="Brym M."/>
            <person name="Khazi F."/>
            <person name="Huang T."/>
            <person name="Chambers A.H."/>
        </authorList>
    </citation>
    <scope>NUCLEOTIDE SEQUENCE [LARGE SCALE GENOMIC DNA]</scope>
    <source>
        <tissue evidence="11">Leaf</tissue>
    </source>
</reference>
<dbReference type="Gene3D" id="1.10.950.10">
    <property type="entry name" value="Villin headpiece domain"/>
    <property type="match status" value="1"/>
</dbReference>
<dbReference type="Pfam" id="PF00626">
    <property type="entry name" value="Gelsolin"/>
    <property type="match status" value="4"/>
</dbReference>
<keyword evidence="5" id="KW-0677">Repeat</keyword>
<dbReference type="InterPro" id="IPR029006">
    <property type="entry name" value="ADF-H/Gelsolin-like_dom_sf"/>
</dbReference>
<dbReference type="InterPro" id="IPR007123">
    <property type="entry name" value="Gelsolin-like_dom"/>
</dbReference>
<keyword evidence="12" id="KW-1185">Reference proteome</keyword>
<evidence type="ECO:0000256" key="6">
    <source>
        <dbReference type="ARBA" id="ARBA00022837"/>
    </source>
</evidence>
<evidence type="ECO:0000256" key="2">
    <source>
        <dbReference type="ARBA" id="ARBA00008418"/>
    </source>
</evidence>
<feature type="region of interest" description="Disordered" evidence="9">
    <location>
        <begin position="746"/>
        <end position="782"/>
    </location>
</feature>
<comment type="caution">
    <text evidence="11">The sequence shown here is derived from an EMBL/GenBank/DDBJ whole genome shotgun (WGS) entry which is preliminary data.</text>
</comment>
<evidence type="ECO:0000256" key="4">
    <source>
        <dbReference type="ARBA" id="ARBA00022490"/>
    </source>
</evidence>
<dbReference type="PROSITE" id="PS51089">
    <property type="entry name" value="HP"/>
    <property type="match status" value="1"/>
</dbReference>
<keyword evidence="3" id="KW-0117">Actin capping</keyword>
<dbReference type="AlphaFoldDB" id="A0A835UUU3"/>
<keyword evidence="4" id="KW-0963">Cytoplasm</keyword>
<dbReference type="GO" id="GO:0051014">
    <property type="term" value="P:actin filament severing"/>
    <property type="evidence" value="ECO:0007669"/>
    <property type="project" value="TreeGrafter"/>
</dbReference>
<dbReference type="PANTHER" id="PTHR11977:SF138">
    <property type="entry name" value="VILLIN-4"/>
    <property type="match status" value="1"/>
</dbReference>
<dbReference type="SMART" id="SM00262">
    <property type="entry name" value="GEL"/>
    <property type="match status" value="6"/>
</dbReference>
<evidence type="ECO:0000313" key="12">
    <source>
        <dbReference type="Proteomes" id="UP000636800"/>
    </source>
</evidence>
<dbReference type="GO" id="GO:0051693">
    <property type="term" value="P:actin filament capping"/>
    <property type="evidence" value="ECO:0007669"/>
    <property type="project" value="UniProtKB-KW"/>
</dbReference>
<comment type="similarity">
    <text evidence="2">Belongs to the villin/gelsolin family.</text>
</comment>
<dbReference type="CDD" id="cd11290">
    <property type="entry name" value="gelsolin_S1_like"/>
    <property type="match status" value="1"/>
</dbReference>
<feature type="domain" description="HP" evidence="10">
    <location>
        <begin position="898"/>
        <end position="963"/>
    </location>
</feature>
<evidence type="ECO:0000256" key="3">
    <source>
        <dbReference type="ARBA" id="ARBA00022467"/>
    </source>
</evidence>
<evidence type="ECO:0000256" key="1">
    <source>
        <dbReference type="ARBA" id="ARBA00004245"/>
    </source>
</evidence>
<dbReference type="GO" id="GO:0032432">
    <property type="term" value="C:actin filament bundle"/>
    <property type="evidence" value="ECO:0007669"/>
    <property type="project" value="UniProtKB-ARBA"/>
</dbReference>
<dbReference type="FunFam" id="3.40.20.10:FF:000002">
    <property type="entry name" value="Gelsolin"/>
    <property type="match status" value="1"/>
</dbReference>
<dbReference type="GO" id="GO:0051015">
    <property type="term" value="F:actin filament binding"/>
    <property type="evidence" value="ECO:0007669"/>
    <property type="project" value="InterPro"/>
</dbReference>
<dbReference type="FunFam" id="3.40.20.10:FF:000001">
    <property type="entry name" value="Gelsolin"/>
    <property type="match status" value="1"/>
</dbReference>
<evidence type="ECO:0000256" key="9">
    <source>
        <dbReference type="SAM" id="MobiDB-lite"/>
    </source>
</evidence>
<dbReference type="PANTHER" id="PTHR11977">
    <property type="entry name" value="VILLIN"/>
    <property type="match status" value="1"/>
</dbReference>
<evidence type="ECO:0000259" key="10">
    <source>
        <dbReference type="PROSITE" id="PS51089"/>
    </source>
</evidence>
<dbReference type="SUPFAM" id="SSF82754">
    <property type="entry name" value="C-terminal, gelsolin-like domain of Sec23/24"/>
    <property type="match status" value="1"/>
</dbReference>
<gene>
    <name evidence="11" type="ORF">HPP92_013460</name>
</gene>
<keyword evidence="6" id="KW-0106">Calcium</keyword>